<keyword evidence="2" id="KW-1185">Reference proteome</keyword>
<evidence type="ECO:0000313" key="2">
    <source>
        <dbReference type="Proteomes" id="UP000481861"/>
    </source>
</evidence>
<dbReference type="Proteomes" id="UP000481861">
    <property type="component" value="Unassembled WGS sequence"/>
</dbReference>
<protein>
    <submittedName>
        <fullName evidence="1">Uncharacterized protein</fullName>
    </submittedName>
</protein>
<proteinExistence type="predicted"/>
<comment type="caution">
    <text evidence="1">The sequence shown here is derived from an EMBL/GenBank/DDBJ whole genome shotgun (WGS) entry which is preliminary data.</text>
</comment>
<evidence type="ECO:0000313" key="1">
    <source>
        <dbReference type="EMBL" id="KAF2871968.1"/>
    </source>
</evidence>
<dbReference type="EMBL" id="JAADJZ010000010">
    <property type="protein sequence ID" value="KAF2871968.1"/>
    <property type="molecule type" value="Genomic_DNA"/>
</dbReference>
<name>A0A7C8I6H7_9PLEO</name>
<dbReference type="AlphaFoldDB" id="A0A7C8I6H7"/>
<organism evidence="1 2">
    <name type="scientific">Massariosphaeria phaeospora</name>
    <dbReference type="NCBI Taxonomy" id="100035"/>
    <lineage>
        <taxon>Eukaryota</taxon>
        <taxon>Fungi</taxon>
        <taxon>Dikarya</taxon>
        <taxon>Ascomycota</taxon>
        <taxon>Pezizomycotina</taxon>
        <taxon>Dothideomycetes</taxon>
        <taxon>Pleosporomycetidae</taxon>
        <taxon>Pleosporales</taxon>
        <taxon>Pleosporales incertae sedis</taxon>
        <taxon>Massariosphaeria</taxon>
    </lineage>
</organism>
<gene>
    <name evidence="1" type="ORF">BDV95DRAFT_606539</name>
</gene>
<reference evidence="1 2" key="1">
    <citation type="submission" date="2020-01" db="EMBL/GenBank/DDBJ databases">
        <authorList>
            <consortium name="DOE Joint Genome Institute"/>
            <person name="Haridas S."/>
            <person name="Albert R."/>
            <person name="Binder M."/>
            <person name="Bloem J."/>
            <person name="Labutti K."/>
            <person name="Salamov A."/>
            <person name="Andreopoulos B."/>
            <person name="Baker S.E."/>
            <person name="Barry K."/>
            <person name="Bills G."/>
            <person name="Bluhm B.H."/>
            <person name="Cannon C."/>
            <person name="Castanera R."/>
            <person name="Culley D.E."/>
            <person name="Daum C."/>
            <person name="Ezra D."/>
            <person name="Gonzalez J.B."/>
            <person name="Henrissat B."/>
            <person name="Kuo A."/>
            <person name="Liang C."/>
            <person name="Lipzen A."/>
            <person name="Lutzoni F."/>
            <person name="Magnuson J."/>
            <person name="Mondo S."/>
            <person name="Nolan M."/>
            <person name="Ohm R."/>
            <person name="Pangilinan J."/>
            <person name="Park H.-J.H."/>
            <person name="Ramirez L."/>
            <person name="Alfaro M."/>
            <person name="Sun H."/>
            <person name="Tritt A."/>
            <person name="Yoshinaga Y."/>
            <person name="Zwiers L.-H.L."/>
            <person name="Turgeon B.G."/>
            <person name="Goodwin S.B."/>
            <person name="Spatafora J.W."/>
            <person name="Crous P.W."/>
            <person name="Grigoriev I.V."/>
        </authorList>
    </citation>
    <scope>NUCLEOTIDE SEQUENCE [LARGE SCALE GENOMIC DNA]</scope>
    <source>
        <strain evidence="1 2">CBS 611.86</strain>
    </source>
</reference>
<accession>A0A7C8I6H7</accession>
<sequence length="183" mass="20422">MSPQSIYTENYGESECNAGTALETVAASPALPASLRLIYPAFTTLTGDTLSLIETPKRSYEAAHQVLRTVELLELILVRLPYYEVLRYGTHLVIAVTLHFVMTELLKLATRPWWKCWAPWEQGMAAVPAATRVSVALEVDVRGRFVEVKSVDAEDGVTVGQVFKLLLETFDETCVKWQVMGFP</sequence>